<evidence type="ECO:0000313" key="1">
    <source>
        <dbReference type="EMBL" id="CCD02632.1"/>
    </source>
</evidence>
<protein>
    <submittedName>
        <fullName evidence="1">Uncharacterized protein</fullName>
    </submittedName>
</protein>
<dbReference type="EMBL" id="HE577330">
    <property type="protein sequence ID" value="CCD02632.1"/>
    <property type="molecule type" value="Genomic_DNA"/>
</dbReference>
<dbReference type="AlphaFoldDB" id="A0A9P1JZ89"/>
<dbReference type="KEGG" id="abs:AZOBR_p330033"/>
<gene>
    <name evidence="1" type="ORF">AZOBR_p330033</name>
</gene>
<reference evidence="1 2" key="1">
    <citation type="journal article" date="2011" name="PLoS Genet.">
        <title>Azospirillum genomes reveal transition of bacteria from aquatic to terrestrial environments.</title>
        <authorList>
            <person name="Wisniewski-Dye F."/>
            <person name="Borziak K."/>
            <person name="Khalsa-Moyers G."/>
            <person name="Alexandre G."/>
            <person name="Sukharnikov L.O."/>
            <person name="Wuichet K."/>
            <person name="Hurst G.B."/>
            <person name="McDonald W.H."/>
            <person name="Robertson J.S."/>
            <person name="Barbe V."/>
            <person name="Calteau A."/>
            <person name="Rouy Z."/>
            <person name="Mangenot S."/>
            <person name="Prigent-Combaret C."/>
            <person name="Normand P."/>
            <person name="Boyer M."/>
            <person name="Siguier P."/>
            <person name="Dessaux Y."/>
            <person name="Elmerich C."/>
            <person name="Condemine G."/>
            <person name="Krishnen G."/>
            <person name="Kennedy I."/>
            <person name="Paterson A.H."/>
            <person name="Gonzalez V."/>
            <person name="Mavingui P."/>
            <person name="Zhulin I.B."/>
        </authorList>
    </citation>
    <scope>NUCLEOTIDE SEQUENCE [LARGE SCALE GENOMIC DNA]</scope>
    <source>
        <strain evidence="1 2">Sp245</strain>
    </source>
</reference>
<keyword evidence="2" id="KW-1185">Reference proteome</keyword>
<sequence length="54" mass="5708">MMPTPLDDPSALVWSRRPRRTFAAVRSRDAVPSGGTGGLIAAFAPPALPHFHGP</sequence>
<name>A0A9P1JZ89_9PROT</name>
<dbReference type="Proteomes" id="UP000007319">
    <property type="component" value="Plasmid AZOBR_p3"/>
</dbReference>
<organism evidence="1 2">
    <name type="scientific">Azospirillum baldaniorum</name>
    <dbReference type="NCBI Taxonomy" id="1064539"/>
    <lineage>
        <taxon>Bacteria</taxon>
        <taxon>Pseudomonadati</taxon>
        <taxon>Pseudomonadota</taxon>
        <taxon>Alphaproteobacteria</taxon>
        <taxon>Rhodospirillales</taxon>
        <taxon>Azospirillaceae</taxon>
        <taxon>Azospirillum</taxon>
    </lineage>
</organism>
<evidence type="ECO:0000313" key="2">
    <source>
        <dbReference type="Proteomes" id="UP000007319"/>
    </source>
</evidence>
<proteinExistence type="predicted"/>
<accession>A0A9P1JZ89</accession>
<keyword evidence="1" id="KW-0614">Plasmid</keyword>
<dbReference type="RefSeq" id="WP_014199152.1">
    <property type="nucleotide sequence ID" value="NC_016595.1"/>
</dbReference>
<geneLocation type="plasmid" evidence="1 2">
    <name>AZOBR_p3</name>
</geneLocation>